<organism evidence="1">
    <name type="scientific">Lepeophtheirus salmonis</name>
    <name type="common">Salmon louse</name>
    <name type="synonym">Caligus salmonis</name>
    <dbReference type="NCBI Taxonomy" id="72036"/>
    <lineage>
        <taxon>Eukaryota</taxon>
        <taxon>Metazoa</taxon>
        <taxon>Ecdysozoa</taxon>
        <taxon>Arthropoda</taxon>
        <taxon>Crustacea</taxon>
        <taxon>Multicrustacea</taxon>
        <taxon>Hexanauplia</taxon>
        <taxon>Copepoda</taxon>
        <taxon>Siphonostomatoida</taxon>
        <taxon>Caligidae</taxon>
        <taxon>Lepeophtheirus</taxon>
    </lineage>
</organism>
<proteinExistence type="predicted"/>
<protein>
    <submittedName>
        <fullName evidence="1">Uncharacterized protein</fullName>
    </submittedName>
</protein>
<evidence type="ECO:0000313" key="1">
    <source>
        <dbReference type="EMBL" id="CDW47002.1"/>
    </source>
</evidence>
<dbReference type="EMBL" id="HACA01029641">
    <property type="protein sequence ID" value="CDW47002.1"/>
    <property type="molecule type" value="Transcribed_RNA"/>
</dbReference>
<name>A0A0K2VA09_LEPSM</name>
<dbReference type="AlphaFoldDB" id="A0A0K2VA09"/>
<sequence length="49" mass="5975">MAKRVEHLENKLKIEKNNTFEHNKEVESLKASYKRLLVHQEVKESFFHH</sequence>
<accession>A0A0K2VA09</accession>
<reference evidence="1" key="1">
    <citation type="submission" date="2014-05" db="EMBL/GenBank/DDBJ databases">
        <authorList>
            <person name="Chronopoulou M."/>
        </authorList>
    </citation>
    <scope>NUCLEOTIDE SEQUENCE</scope>
    <source>
        <tissue evidence="1">Whole organism</tissue>
    </source>
</reference>